<keyword evidence="1" id="KW-0812">Transmembrane</keyword>
<keyword evidence="3" id="KW-1185">Reference proteome</keyword>
<dbReference type="AlphaFoldDB" id="F8DCC0"/>
<sequence>MIDVYMETFEHPYLLALVPIACVLFTFAVVASVLGANTWAGFLALYTMAVLIICVIGHVAVYTIAYSTEVLRQWRIRRSKLE</sequence>
<dbReference type="KEGG" id="hxa:Halxa_3771"/>
<evidence type="ECO:0000313" key="2">
    <source>
        <dbReference type="EMBL" id="AEH38377.1"/>
    </source>
</evidence>
<evidence type="ECO:0000313" key="3">
    <source>
        <dbReference type="Proteomes" id="UP000006794"/>
    </source>
</evidence>
<keyword evidence="1" id="KW-0472">Membrane</keyword>
<accession>F8DCC0</accession>
<evidence type="ECO:0000256" key="1">
    <source>
        <dbReference type="SAM" id="Phobius"/>
    </source>
</evidence>
<name>F8DCC0_HALXS</name>
<feature type="transmembrane region" description="Helical" evidence="1">
    <location>
        <begin position="12"/>
        <end position="34"/>
    </location>
</feature>
<proteinExistence type="predicted"/>
<dbReference type="GeneID" id="10798714"/>
<reference evidence="2 3" key="1">
    <citation type="journal article" date="2012" name="Stand. Genomic Sci.">
        <title>Complete genome sequence of Halopiger xanaduensis type strain (SH-6(T)).</title>
        <authorList>
            <person name="Anderson I."/>
            <person name="Tindall B.J."/>
            <person name="Rohde M."/>
            <person name="Lucas S."/>
            <person name="Han J."/>
            <person name="Lapidus A."/>
            <person name="Cheng J.F."/>
            <person name="Goodwin L."/>
            <person name="Pitluck S."/>
            <person name="Peters L."/>
            <person name="Pati A."/>
            <person name="Mikhailova N."/>
            <person name="Pagani I."/>
            <person name="Teshima H."/>
            <person name="Han C."/>
            <person name="Tapia R."/>
            <person name="Land M."/>
            <person name="Woyke T."/>
            <person name="Klenk H.P."/>
            <person name="Kyrpides N."/>
            <person name="Ivanova N."/>
        </authorList>
    </citation>
    <scope>NUCLEOTIDE SEQUENCE [LARGE SCALE GENOMIC DNA]</scope>
    <source>
        <strain evidence="3">DSM 18323 / JCM 14033 / SH-6</strain>
    </source>
</reference>
<dbReference type="HOGENOM" id="CLU_2550191_0_0_2"/>
<dbReference type="Proteomes" id="UP000006794">
    <property type="component" value="Chromosome"/>
</dbReference>
<feature type="transmembrane region" description="Helical" evidence="1">
    <location>
        <begin position="40"/>
        <end position="65"/>
    </location>
</feature>
<protein>
    <submittedName>
        <fullName evidence="2">Uncharacterized protein</fullName>
    </submittedName>
</protein>
<dbReference type="RefSeq" id="WP_013881264.1">
    <property type="nucleotide sequence ID" value="NC_015666.1"/>
</dbReference>
<gene>
    <name evidence="2" type="ordered locus">Halxa_3771</name>
</gene>
<keyword evidence="1" id="KW-1133">Transmembrane helix</keyword>
<dbReference type="EMBL" id="CP002839">
    <property type="protein sequence ID" value="AEH38377.1"/>
    <property type="molecule type" value="Genomic_DNA"/>
</dbReference>
<organism evidence="2 3">
    <name type="scientific">Halopiger xanaduensis (strain DSM 18323 / JCM 14033 / SH-6)</name>
    <dbReference type="NCBI Taxonomy" id="797210"/>
    <lineage>
        <taxon>Archaea</taxon>
        <taxon>Methanobacteriati</taxon>
        <taxon>Methanobacteriota</taxon>
        <taxon>Stenosarchaea group</taxon>
        <taxon>Halobacteria</taxon>
        <taxon>Halobacteriales</taxon>
        <taxon>Natrialbaceae</taxon>
        <taxon>Halopiger</taxon>
    </lineage>
</organism>
<dbReference type="OrthoDB" id="193182at2157"/>